<keyword evidence="8" id="KW-0282">Flagellum</keyword>
<evidence type="ECO:0000256" key="2">
    <source>
        <dbReference type="ARBA" id="ARBA00009772"/>
    </source>
</evidence>
<comment type="subcellular location">
    <subcellularLocation>
        <location evidence="1">Cell membrane</location>
        <topology evidence="1">Multi-pass membrane protein</topology>
    </subcellularLocation>
</comment>
<sequence>MDFLAPLAPFLALGGDAALAALAVFARVAAAVALLPGFGERSLPSRVKLGAAIAFTMVVFPMADAPGDLGRTGVAEYGLIVIAEAAAGVILGLSVRLMIMALQTAGSIASQSVSVSQMFGAGMTAEPQPAYSNVLTVAGIAMAFALGLPEYAASAMIGSYDSIPFGALPVSAELADWGVSRVAGAFASAVGLAAPFIVAAFAYNLALGAINRAMPQLMVAFVGAPAITAGAILLMALATPLMLQVWSSAFVAVISAPYAR</sequence>
<reference evidence="8 9" key="1">
    <citation type="submission" date="2016-10" db="EMBL/GenBank/DDBJ databases">
        <authorList>
            <person name="de Groot N.N."/>
        </authorList>
    </citation>
    <scope>NUCLEOTIDE SEQUENCE [LARGE SCALE GENOMIC DNA]</scope>
    <source>
        <strain evidence="8 9">DSM 15345</strain>
    </source>
</reference>
<dbReference type="EMBL" id="FNQM01000018">
    <property type="protein sequence ID" value="SEA91633.1"/>
    <property type="molecule type" value="Genomic_DNA"/>
</dbReference>
<feature type="transmembrane region" description="Helical" evidence="7">
    <location>
        <begin position="217"/>
        <end position="237"/>
    </location>
</feature>
<organism evidence="8 9">
    <name type="scientific">Rubrimonas cliftonensis</name>
    <dbReference type="NCBI Taxonomy" id="89524"/>
    <lineage>
        <taxon>Bacteria</taxon>
        <taxon>Pseudomonadati</taxon>
        <taxon>Pseudomonadota</taxon>
        <taxon>Alphaproteobacteria</taxon>
        <taxon>Rhodobacterales</taxon>
        <taxon>Paracoccaceae</taxon>
        <taxon>Rubrimonas</taxon>
    </lineage>
</organism>
<evidence type="ECO:0000256" key="6">
    <source>
        <dbReference type="ARBA" id="ARBA00023136"/>
    </source>
</evidence>
<dbReference type="InterPro" id="IPR002010">
    <property type="entry name" value="T3SS_IM_R"/>
</dbReference>
<keyword evidence="8" id="KW-0969">Cilium</keyword>
<keyword evidence="8" id="KW-0966">Cell projection</keyword>
<keyword evidence="9" id="KW-1185">Reference proteome</keyword>
<keyword evidence="5 7" id="KW-1133">Transmembrane helix</keyword>
<proteinExistence type="inferred from homology"/>
<accession>A0A1H4F2X5</accession>
<keyword evidence="3" id="KW-1003">Cell membrane</keyword>
<evidence type="ECO:0000313" key="8">
    <source>
        <dbReference type="EMBL" id="SEA91633.1"/>
    </source>
</evidence>
<evidence type="ECO:0000256" key="7">
    <source>
        <dbReference type="SAM" id="Phobius"/>
    </source>
</evidence>
<feature type="transmembrane region" description="Helical" evidence="7">
    <location>
        <begin position="77"/>
        <end position="99"/>
    </location>
</feature>
<dbReference type="GO" id="GO:0005886">
    <property type="term" value="C:plasma membrane"/>
    <property type="evidence" value="ECO:0007669"/>
    <property type="project" value="UniProtKB-SubCell"/>
</dbReference>
<evidence type="ECO:0000313" key="9">
    <source>
        <dbReference type="Proteomes" id="UP000198703"/>
    </source>
</evidence>
<name>A0A1H4F2X5_9RHOB</name>
<dbReference type="PRINTS" id="PR00953">
    <property type="entry name" value="TYPE3IMRPROT"/>
</dbReference>
<dbReference type="Pfam" id="PF01311">
    <property type="entry name" value="Bac_export_1"/>
    <property type="match status" value="1"/>
</dbReference>
<evidence type="ECO:0000256" key="1">
    <source>
        <dbReference type="ARBA" id="ARBA00004651"/>
    </source>
</evidence>
<gene>
    <name evidence="8" type="ORF">SAMN05444370_1189</name>
</gene>
<dbReference type="RefSeq" id="WP_093255671.1">
    <property type="nucleotide sequence ID" value="NZ_FNQM01000018.1"/>
</dbReference>
<evidence type="ECO:0000256" key="3">
    <source>
        <dbReference type="ARBA" id="ARBA00022475"/>
    </source>
</evidence>
<evidence type="ECO:0000256" key="4">
    <source>
        <dbReference type="ARBA" id="ARBA00022692"/>
    </source>
</evidence>
<dbReference type="OrthoDB" id="9779817at2"/>
<feature type="transmembrane region" description="Helical" evidence="7">
    <location>
        <begin position="182"/>
        <end position="205"/>
    </location>
</feature>
<dbReference type="STRING" id="89524.SAMN05444370_1189"/>
<dbReference type="PANTHER" id="PTHR30065:SF1">
    <property type="entry name" value="SURFACE PRESENTATION OF ANTIGENS PROTEIN SPAR"/>
    <property type="match status" value="1"/>
</dbReference>
<dbReference type="Proteomes" id="UP000198703">
    <property type="component" value="Unassembled WGS sequence"/>
</dbReference>
<dbReference type="PANTHER" id="PTHR30065">
    <property type="entry name" value="FLAGELLAR BIOSYNTHETIC PROTEIN FLIR"/>
    <property type="match status" value="1"/>
</dbReference>
<feature type="transmembrane region" description="Helical" evidence="7">
    <location>
        <begin position="47"/>
        <end position="65"/>
    </location>
</feature>
<dbReference type="AlphaFoldDB" id="A0A1H4F2X5"/>
<evidence type="ECO:0000256" key="5">
    <source>
        <dbReference type="ARBA" id="ARBA00022989"/>
    </source>
</evidence>
<protein>
    <submittedName>
        <fullName evidence="8">Flagellar biosynthetic protein FliR</fullName>
    </submittedName>
</protein>
<dbReference type="GO" id="GO:0006605">
    <property type="term" value="P:protein targeting"/>
    <property type="evidence" value="ECO:0007669"/>
    <property type="project" value="InterPro"/>
</dbReference>
<keyword evidence="4 7" id="KW-0812">Transmembrane</keyword>
<comment type="similarity">
    <text evidence="2">Belongs to the FliR/MopE/SpaR family.</text>
</comment>
<keyword evidence="6 7" id="KW-0472">Membrane</keyword>